<evidence type="ECO:0008006" key="3">
    <source>
        <dbReference type="Google" id="ProtNLM"/>
    </source>
</evidence>
<protein>
    <recommendedName>
        <fullName evidence="3">Tyr recombinase domain-containing protein</fullName>
    </recommendedName>
</protein>
<dbReference type="Proteomes" id="UP001219537">
    <property type="component" value="Chromosome 2"/>
</dbReference>
<evidence type="ECO:0000313" key="1">
    <source>
        <dbReference type="EMBL" id="WDG11354.1"/>
    </source>
</evidence>
<accession>A0AAQ3B136</accession>
<dbReference type="AlphaFoldDB" id="A0AAQ3B136"/>
<dbReference type="EMBL" id="CP117989">
    <property type="protein sequence ID" value="WDG11354.1"/>
    <property type="molecule type" value="Genomic_DNA"/>
</dbReference>
<reference evidence="1" key="1">
    <citation type="submission" date="2023-02" db="EMBL/GenBank/DDBJ databases">
        <title>Isolation, identification, and genome analysis of Vibrio campbellii in the Penaeus vannamei larvae stage.</title>
        <authorList>
            <person name="Huang T."/>
            <person name="Zhang B."/>
        </authorList>
    </citation>
    <scope>NUCLEOTIDE SEQUENCE</scope>
    <source>
        <strain evidence="1">20220413_1</strain>
    </source>
</reference>
<dbReference type="RefSeq" id="WP_240537357.1">
    <property type="nucleotide sequence ID" value="NZ_CP117989.1"/>
</dbReference>
<gene>
    <name evidence="1" type="ORF">PUN50_19025</name>
</gene>
<sequence length="557" mass="63246">MPKKKSRKIDLDKFVLPHVKEDTIQGTDNLEVVRPISAVVNFPALGSKGGNGYSFDFAPFYGQGFDDLVNRAYYTTKALLDSAISSGSSQKTILAYSYDGFKILAGYLPLYRQHKDHDLSQADISVELMDNFRIHLKTLKKKNGDGNLSYTSQKNHYTLVKSLLHAMKTQGYWDASPEYVRSCFKPNPYPKSNQRGGGGASPFTQHERKQLVITLKQAIPPIINKDREAPLTAYELTVVVLAIAMQTGINTRPLLEMSVNALSEHPLKANRRLLTVFKRRGSSTQLHNLRKSEEVDIIQGVKLDVALLIETVTKLNASSREALNTDLLLTYTSTRNRTAGTATSLSENVLYYYTESLIKEYNLKDEDGNPITVNASRIRKTFVNGIYELSGEDLVAAAHAARHQHQSTTDHYLRAPEEARKNLGRAAEIRVVNILNEDEEKTPMGTCKDTKYGDRAPKDGRICTDFLACFRCKSFVITLDDLWKLYSFYWAIIRNRDSFGRKNWKKYLKDILRVIDEHIEPRCIELNALPQVQTMKEKARKTPHPYWKNLDMLRVGK</sequence>
<proteinExistence type="predicted"/>
<organism evidence="1 2">
    <name type="scientific">Vibrio campbellii</name>
    <dbReference type="NCBI Taxonomy" id="680"/>
    <lineage>
        <taxon>Bacteria</taxon>
        <taxon>Pseudomonadati</taxon>
        <taxon>Pseudomonadota</taxon>
        <taxon>Gammaproteobacteria</taxon>
        <taxon>Vibrionales</taxon>
        <taxon>Vibrionaceae</taxon>
        <taxon>Vibrio</taxon>
    </lineage>
</organism>
<evidence type="ECO:0000313" key="2">
    <source>
        <dbReference type="Proteomes" id="UP001219537"/>
    </source>
</evidence>
<name>A0AAQ3B136_9VIBR</name>